<dbReference type="InterPro" id="IPR001173">
    <property type="entry name" value="Glyco_trans_2-like"/>
</dbReference>
<keyword evidence="3" id="KW-0808">Transferase</keyword>
<feature type="domain" description="Glycosyltransferase 2-like" evidence="1">
    <location>
        <begin position="34"/>
        <end position="169"/>
    </location>
</feature>
<protein>
    <submittedName>
        <fullName evidence="3">Glycosyltransferase</fullName>
    </submittedName>
</protein>
<proteinExistence type="predicted"/>
<dbReference type="EMBL" id="VDGT01000028">
    <property type="protein sequence ID" value="TNM25768.1"/>
    <property type="molecule type" value="Genomic_DNA"/>
</dbReference>
<dbReference type="SUPFAM" id="SSF53448">
    <property type="entry name" value="Nucleotide-diphospho-sugar transferases"/>
    <property type="match status" value="1"/>
</dbReference>
<dbReference type="Pfam" id="PF13632">
    <property type="entry name" value="Glyco_trans_2_3"/>
    <property type="match status" value="1"/>
</dbReference>
<evidence type="ECO:0000259" key="2">
    <source>
        <dbReference type="Pfam" id="PF13632"/>
    </source>
</evidence>
<dbReference type="Gene3D" id="3.90.550.10">
    <property type="entry name" value="Spore Coat Polysaccharide Biosynthesis Protein SpsA, Chain A"/>
    <property type="match status" value="1"/>
</dbReference>
<gene>
    <name evidence="3" type="ORF">FH715_26105</name>
</gene>
<dbReference type="InterPro" id="IPR050834">
    <property type="entry name" value="Glycosyltransf_2"/>
</dbReference>
<reference evidence="3 4" key="1">
    <citation type="submission" date="2019-06" db="EMBL/GenBank/DDBJ databases">
        <title>Draft genome of Streptomyces sedi sp. JCM16909.</title>
        <authorList>
            <person name="Klykleung N."/>
            <person name="Tanasupawat S."/>
            <person name="Kudo T."/>
            <person name="Yuki M."/>
            <person name="Ohkuma M."/>
        </authorList>
    </citation>
    <scope>NUCLEOTIDE SEQUENCE [LARGE SCALE GENOMIC DNA]</scope>
    <source>
        <strain evidence="3 4">JCM 16909</strain>
    </source>
</reference>
<evidence type="ECO:0000313" key="4">
    <source>
        <dbReference type="Proteomes" id="UP000311713"/>
    </source>
</evidence>
<feature type="domain" description="Glycosyltransferase 2-like" evidence="2">
    <location>
        <begin position="199"/>
        <end position="275"/>
    </location>
</feature>
<name>A0A5C4UQM8_9ACTN</name>
<dbReference type="InterPro" id="IPR029044">
    <property type="entry name" value="Nucleotide-diphossugar_trans"/>
</dbReference>
<accession>A0A5C4UQM8</accession>
<dbReference type="PANTHER" id="PTHR43685">
    <property type="entry name" value="GLYCOSYLTRANSFERASE"/>
    <property type="match status" value="1"/>
</dbReference>
<sequence>MTGWQLCAYAYFRLWAFVDFSLPTGSCVLVTDVSVVVPAHNRPKELVRTLLSLTRQTLPTTDFEVIVVDDGSREDARALVRESADALSSLDIRVVRNEKAAGASGARNQGARLATADLLVFLDVDCLAHPDMLAVHLATQGARRVAASGYTHGRELTPETWELRIGGDWNWESAEEVFAKAATVDLLHDPLTELLAEPRPSDWAFFWTCNVSVPRDAFEAVGGFDESFDVKGVEDVELGLRLSLAGLPTVFLPDSRALHQPHPRDRHTELLRDRRNDLVLLRRHPTLEVEAVCAFDIVNARAALPALTSFRDRLAPEAVDTAHLSALPGASEALAGAESTLLIGAADAWPTSLPAPTLTVGPTADEVEGRSYRLLGTRLPFEDGQVDVAVLTDYWRVLPEATACRVIAEALRCARRVLVLSDAATAPPAVPDPELAAALEGAGTPFWTHTIALRREFHQFRFTALDRPAGGPDAAGASRAFEVEPAAWPLAHLSDITH</sequence>
<evidence type="ECO:0000313" key="3">
    <source>
        <dbReference type="EMBL" id="TNM25768.1"/>
    </source>
</evidence>
<dbReference type="Proteomes" id="UP000311713">
    <property type="component" value="Unassembled WGS sequence"/>
</dbReference>
<dbReference type="Pfam" id="PF00535">
    <property type="entry name" value="Glycos_transf_2"/>
    <property type="match status" value="1"/>
</dbReference>
<dbReference type="AlphaFoldDB" id="A0A5C4UQM8"/>
<dbReference type="OrthoDB" id="4120491at2"/>
<comment type="caution">
    <text evidence="3">The sequence shown here is derived from an EMBL/GenBank/DDBJ whole genome shotgun (WGS) entry which is preliminary data.</text>
</comment>
<organism evidence="3 4">
    <name type="scientific">Streptomyces sedi</name>
    <dbReference type="NCBI Taxonomy" id="555059"/>
    <lineage>
        <taxon>Bacteria</taxon>
        <taxon>Bacillati</taxon>
        <taxon>Actinomycetota</taxon>
        <taxon>Actinomycetes</taxon>
        <taxon>Kitasatosporales</taxon>
        <taxon>Streptomycetaceae</taxon>
        <taxon>Streptomyces</taxon>
    </lineage>
</organism>
<dbReference type="PANTHER" id="PTHR43685:SF3">
    <property type="entry name" value="SLR2126 PROTEIN"/>
    <property type="match status" value="1"/>
</dbReference>
<dbReference type="GO" id="GO:0016740">
    <property type="term" value="F:transferase activity"/>
    <property type="evidence" value="ECO:0007669"/>
    <property type="project" value="UniProtKB-KW"/>
</dbReference>
<keyword evidence="4" id="KW-1185">Reference proteome</keyword>
<evidence type="ECO:0000259" key="1">
    <source>
        <dbReference type="Pfam" id="PF00535"/>
    </source>
</evidence>